<dbReference type="EMBL" id="JACCBK010000001">
    <property type="protein sequence ID" value="NYD87852.1"/>
    <property type="molecule type" value="Genomic_DNA"/>
</dbReference>
<dbReference type="Proteomes" id="UP000577956">
    <property type="component" value="Unassembled WGS sequence"/>
</dbReference>
<proteinExistence type="predicted"/>
<dbReference type="Pfam" id="PF08020">
    <property type="entry name" value="DUF1706"/>
    <property type="match status" value="1"/>
</dbReference>
<organism evidence="2 3">
    <name type="scientific">Cellulomonas oligotrophica</name>
    <dbReference type="NCBI Taxonomy" id="931536"/>
    <lineage>
        <taxon>Bacteria</taxon>
        <taxon>Bacillati</taxon>
        <taxon>Actinomycetota</taxon>
        <taxon>Actinomycetes</taxon>
        <taxon>Micrococcales</taxon>
        <taxon>Cellulomonadaceae</taxon>
        <taxon>Cellulomonas</taxon>
    </lineage>
</organism>
<evidence type="ECO:0000313" key="3">
    <source>
        <dbReference type="Proteomes" id="UP000577956"/>
    </source>
</evidence>
<sequence length="71" mass="8011">MQNLIRRYSDEELFTKRRYPWTGTTSLGDYLVSATASHYAWALKKLRLAERSIGRTPGASVAPGSPAARRR</sequence>
<evidence type="ECO:0000313" key="4">
    <source>
        <dbReference type="Proteomes" id="UP000618382"/>
    </source>
</evidence>
<dbReference type="Gene3D" id="1.20.120.450">
    <property type="entry name" value="dinb family like domain"/>
    <property type="match status" value="1"/>
</dbReference>
<dbReference type="AlphaFoldDB" id="A0A7Y9FIZ1"/>
<reference evidence="2 3" key="1">
    <citation type="submission" date="2020-07" db="EMBL/GenBank/DDBJ databases">
        <title>Sequencing the genomes of 1000 actinobacteria strains.</title>
        <authorList>
            <person name="Klenk H.-P."/>
        </authorList>
    </citation>
    <scope>NUCLEOTIDE SEQUENCE [LARGE SCALE GENOMIC DNA]</scope>
    <source>
        <strain evidence="2 3">DSM 24482</strain>
    </source>
</reference>
<dbReference type="InterPro" id="IPR034660">
    <property type="entry name" value="DinB/YfiT-like"/>
</dbReference>
<reference evidence="1 4" key="2">
    <citation type="submission" date="2021-01" db="EMBL/GenBank/DDBJ databases">
        <title>Whole genome shotgun sequence of Cellulomonas oligotrophica NBRC 109435.</title>
        <authorList>
            <person name="Komaki H."/>
            <person name="Tamura T."/>
        </authorList>
    </citation>
    <scope>NUCLEOTIDE SEQUENCE [LARGE SCALE GENOMIC DNA]</scope>
    <source>
        <strain evidence="1 4">NBRC 109435</strain>
    </source>
</reference>
<protein>
    <submittedName>
        <fullName evidence="2">Uncharacterized protein</fullName>
    </submittedName>
</protein>
<evidence type="ECO:0000313" key="1">
    <source>
        <dbReference type="EMBL" id="GIG32941.1"/>
    </source>
</evidence>
<dbReference type="Proteomes" id="UP000618382">
    <property type="component" value="Unassembled WGS sequence"/>
</dbReference>
<gene>
    <name evidence="2" type="ORF">BKA21_003401</name>
    <name evidence="1" type="ORF">Col01nite_21000</name>
</gene>
<evidence type="ECO:0000313" key="2">
    <source>
        <dbReference type="EMBL" id="NYD87852.1"/>
    </source>
</evidence>
<keyword evidence="4" id="KW-1185">Reference proteome</keyword>
<accession>A0A7Y9FIZ1</accession>
<dbReference type="EMBL" id="BONN01000005">
    <property type="protein sequence ID" value="GIG32941.1"/>
    <property type="molecule type" value="Genomic_DNA"/>
</dbReference>
<dbReference type="InterPro" id="IPR012550">
    <property type="entry name" value="DUF1706"/>
</dbReference>
<comment type="caution">
    <text evidence="2">The sequence shown here is derived from an EMBL/GenBank/DDBJ whole genome shotgun (WGS) entry which is preliminary data.</text>
</comment>
<name>A0A7Y9FIZ1_9CELL</name>